<evidence type="ECO:0000256" key="1">
    <source>
        <dbReference type="SAM" id="MobiDB-lite"/>
    </source>
</evidence>
<protein>
    <submittedName>
        <fullName evidence="2">Phage QLRG family, putative DNA packaging</fullName>
    </submittedName>
</protein>
<dbReference type="Proteomes" id="UP000014155">
    <property type="component" value="Unassembled WGS sequence"/>
</dbReference>
<keyword evidence="3" id="KW-1185">Reference proteome</keyword>
<feature type="region of interest" description="Disordered" evidence="1">
    <location>
        <begin position="58"/>
        <end position="80"/>
    </location>
</feature>
<proteinExistence type="predicted"/>
<organism evidence="2 3">
    <name type="scientific">Ruminiclostridium cellobioparum subsp. termitidis CT1112</name>
    <dbReference type="NCBI Taxonomy" id="1195236"/>
    <lineage>
        <taxon>Bacteria</taxon>
        <taxon>Bacillati</taxon>
        <taxon>Bacillota</taxon>
        <taxon>Clostridia</taxon>
        <taxon>Eubacteriales</taxon>
        <taxon>Oscillospiraceae</taxon>
        <taxon>Ruminiclostridium</taxon>
    </lineage>
</organism>
<evidence type="ECO:0000313" key="3">
    <source>
        <dbReference type="Proteomes" id="UP000014155"/>
    </source>
</evidence>
<gene>
    <name evidence="2" type="ORF">CTER_4408</name>
</gene>
<evidence type="ECO:0000313" key="2">
    <source>
        <dbReference type="EMBL" id="EMS69956.1"/>
    </source>
</evidence>
<accession>S0FIJ0</accession>
<sequence>MELASNALTTAAAVKNNLNGCLIDINDDLINQKINEVSQFIETYTGRKFNNEIREEKLEGTGSDTLPLRHYPAGEVHALA</sequence>
<dbReference type="EMBL" id="AORV01000061">
    <property type="protein sequence ID" value="EMS69956.1"/>
    <property type="molecule type" value="Genomic_DNA"/>
</dbReference>
<reference evidence="2 3" key="1">
    <citation type="journal article" date="2013" name="Genome Announc.">
        <title>Draft Genome Sequence of the Cellulolytic, Mesophilic, Anaerobic Bacterium Clostridium termitidis Strain CT1112 (DSM 5398).</title>
        <authorList>
            <person name="Lal S."/>
            <person name="Ramachandran U."/>
            <person name="Zhang X."/>
            <person name="Munir R."/>
            <person name="Sparling R."/>
            <person name="Levin D.B."/>
        </authorList>
    </citation>
    <scope>NUCLEOTIDE SEQUENCE [LARGE SCALE GENOMIC DNA]</scope>
    <source>
        <strain evidence="2 3">CT1112</strain>
    </source>
</reference>
<dbReference type="PATRIC" id="fig|1195236.3.peg.4593"/>
<name>S0FIJ0_RUMCE</name>
<dbReference type="RefSeq" id="WP_004629401.1">
    <property type="nucleotide sequence ID" value="NZ_AORV01000061.1"/>
</dbReference>
<comment type="caution">
    <text evidence="2">The sequence shown here is derived from an EMBL/GenBank/DDBJ whole genome shotgun (WGS) entry which is preliminary data.</text>
</comment>
<dbReference type="AlphaFoldDB" id="S0FIJ0"/>